<keyword evidence="2" id="KW-0564">Palmitate</keyword>
<evidence type="ECO:0000313" key="5">
    <source>
        <dbReference type="Proteomes" id="UP000183107"/>
    </source>
</evidence>
<keyword evidence="2" id="KW-0812">Transmembrane</keyword>
<organism evidence="4 5">
    <name type="scientific">Nitrosospira briensis</name>
    <dbReference type="NCBI Taxonomy" id="35799"/>
    <lineage>
        <taxon>Bacteria</taxon>
        <taxon>Pseudomonadati</taxon>
        <taxon>Pseudomonadota</taxon>
        <taxon>Betaproteobacteria</taxon>
        <taxon>Nitrosomonadales</taxon>
        <taxon>Nitrosomonadaceae</taxon>
        <taxon>Nitrosospira</taxon>
    </lineage>
</organism>
<protein>
    <submittedName>
        <fullName evidence="4">Outer membrane protein, multidrug efflux system</fullName>
    </submittedName>
</protein>
<name>A0A1I4Z9H9_9PROT</name>
<keyword evidence="2" id="KW-0449">Lipoprotein</keyword>
<accession>A0A1I4Z9H9</accession>
<feature type="compositionally biased region" description="Low complexity" evidence="3">
    <location>
        <begin position="513"/>
        <end position="524"/>
    </location>
</feature>
<reference evidence="5" key="1">
    <citation type="submission" date="2016-10" db="EMBL/GenBank/DDBJ databases">
        <authorList>
            <person name="Varghese N."/>
        </authorList>
    </citation>
    <scope>NUCLEOTIDE SEQUENCE [LARGE SCALE GENOMIC DNA]</scope>
    <source>
        <strain evidence="5">Nsp8</strain>
    </source>
</reference>
<proteinExistence type="inferred from homology"/>
<keyword evidence="2" id="KW-1134">Transmembrane beta strand</keyword>
<dbReference type="Gene3D" id="2.20.200.10">
    <property type="entry name" value="Outer membrane efflux proteins (OEP)"/>
    <property type="match status" value="1"/>
</dbReference>
<keyword evidence="2" id="KW-0472">Membrane</keyword>
<feature type="compositionally biased region" description="Pro residues" evidence="3">
    <location>
        <begin position="534"/>
        <end position="545"/>
    </location>
</feature>
<dbReference type="InterPro" id="IPR010131">
    <property type="entry name" value="MdtP/NodT-like"/>
</dbReference>
<dbReference type="SUPFAM" id="SSF56954">
    <property type="entry name" value="Outer membrane efflux proteins (OEP)"/>
    <property type="match status" value="1"/>
</dbReference>
<evidence type="ECO:0000256" key="1">
    <source>
        <dbReference type="ARBA" id="ARBA00007613"/>
    </source>
</evidence>
<dbReference type="RefSeq" id="WP_083396635.1">
    <property type="nucleotide sequence ID" value="NZ_FOVJ01000001.1"/>
</dbReference>
<dbReference type="OrthoDB" id="9770517at2"/>
<comment type="subcellular location">
    <subcellularLocation>
        <location evidence="2">Cell membrane</location>
        <topology evidence="2">Lipid-anchor</topology>
    </subcellularLocation>
</comment>
<feature type="region of interest" description="Disordered" evidence="3">
    <location>
        <begin position="487"/>
        <end position="545"/>
    </location>
</feature>
<evidence type="ECO:0000256" key="2">
    <source>
        <dbReference type="RuleBase" id="RU362097"/>
    </source>
</evidence>
<dbReference type="PROSITE" id="PS51257">
    <property type="entry name" value="PROKAR_LIPOPROTEIN"/>
    <property type="match status" value="1"/>
</dbReference>
<dbReference type="Pfam" id="PF02321">
    <property type="entry name" value="OEP"/>
    <property type="match status" value="2"/>
</dbReference>
<dbReference type="EMBL" id="FOVJ01000001">
    <property type="protein sequence ID" value="SFN46540.1"/>
    <property type="molecule type" value="Genomic_DNA"/>
</dbReference>
<comment type="similarity">
    <text evidence="1 2">Belongs to the outer membrane factor (OMF) (TC 1.B.17) family.</text>
</comment>
<dbReference type="PANTHER" id="PTHR30203">
    <property type="entry name" value="OUTER MEMBRANE CATION EFFLUX PROTEIN"/>
    <property type="match status" value="1"/>
</dbReference>
<evidence type="ECO:0000313" key="4">
    <source>
        <dbReference type="EMBL" id="SFN46540.1"/>
    </source>
</evidence>
<dbReference type="GO" id="GO:0005886">
    <property type="term" value="C:plasma membrane"/>
    <property type="evidence" value="ECO:0007669"/>
    <property type="project" value="UniProtKB-SubCell"/>
</dbReference>
<dbReference type="NCBIfam" id="TIGR01845">
    <property type="entry name" value="outer_NodT"/>
    <property type="match status" value="1"/>
</dbReference>
<dbReference type="Gene3D" id="1.20.1600.10">
    <property type="entry name" value="Outer membrane efflux proteins (OEP)"/>
    <property type="match status" value="1"/>
</dbReference>
<gene>
    <name evidence="4" type="ORF">SAMN05216386_1088</name>
</gene>
<dbReference type="Proteomes" id="UP000183107">
    <property type="component" value="Unassembled WGS sequence"/>
</dbReference>
<evidence type="ECO:0000256" key="3">
    <source>
        <dbReference type="SAM" id="MobiDB-lite"/>
    </source>
</evidence>
<dbReference type="GO" id="GO:0015562">
    <property type="term" value="F:efflux transmembrane transporter activity"/>
    <property type="evidence" value="ECO:0007669"/>
    <property type="project" value="InterPro"/>
</dbReference>
<dbReference type="InterPro" id="IPR003423">
    <property type="entry name" value="OMP_efflux"/>
</dbReference>
<sequence>MSGTTARRQLDSRDFPASCSLIFFLTLTLGGCMVGPDYRQPQVEVMNKYRFDHETSLEIAGNMWWEQFRDPAMNELIRVALDENKDIRIAAARIEEFQGRFGATRSELFPQLNSDAGAERLRSPFAVPLPSQSGTDAFRNIYQISINANWELDIWGRIRRLTEAARAQLFASEAGRRATILTLVTSVASSYINLLILDRQLEIALATAASRAETVKVFELRYEGGIISQLELAQMQSQFEIAAAAIPPLEASIGQQENAISVLLGRNPGPIRRGRELAQLQLPRVSAGLPAELLTRRPDISEAEQNIVAANAQIGAARALYFPKISLTGMLGVASTQLSNMFIGPAHMAAFGVLTSVPIFTAGGIAGQVKQAEARREQALFNYQRVILIALREVEDALVALQKTREQLNAVNRRVAASRTYLEMAQLRYEEGYISFIEVLDAQRTLFEAETTQADVQGRIFNSLVNLYKALGGGWVVEAEDMALGEARRIPTSEPSSGSRRDEASVTPPRPLSRPLSRPISTPSATPDVEPGTAFPPIPPGTPAK</sequence>
<dbReference type="AlphaFoldDB" id="A0A1I4Z9H9"/>
<keyword evidence="5" id="KW-1185">Reference proteome</keyword>